<protein>
    <submittedName>
        <fullName evidence="3">Uncharacterized protein</fullName>
    </submittedName>
</protein>
<keyword evidence="1" id="KW-1133">Transmembrane helix</keyword>
<dbReference type="AlphaFoldDB" id="A0A8H3VXP3"/>
<dbReference type="Gene3D" id="3.40.50.1460">
    <property type="match status" value="1"/>
</dbReference>
<comment type="caution">
    <text evidence="3">The sequence shown here is derived from an EMBL/GenBank/DDBJ whole genome shotgun (WGS) entry which is preliminary data.</text>
</comment>
<dbReference type="Proteomes" id="UP000447873">
    <property type="component" value="Unassembled WGS sequence"/>
</dbReference>
<sequence>MATTQVRNTGPSPLAIPMSPIDHARFEPKLPVRCDSDRSTGSENEMRSPLAALQAPIRIPEDLQVLSHVSQHQVRWDSAMCNELELPEGYHSVAVLLIKWREDDFKKNTSQEEVSYLETLFREKFRYHTKVVDLSHDCTCLEACRCRCSPQDRFDRSVSRFMEKWDAEHNLVIVYYTGHGSHVPESKTSKGYLSLHATAKSYHPHVIWDQAEQNFVQSARGDILTIMDSCFAGNVPPAVNRAYENSYEYIGACHRDRATSSPGDRSFTKALIDSLNHLLDRPSRQPFTTADLVKTIAEQRWRRKEPPFFESRGALADRRIPLAPQRLPCEKRYFENTPIPAYLTLRIELKEETLDPDEVEELARKVAKAVRESKIKTRRVDWLRLGARKSKSFRAAAQSIFWISVLGRPRRETLQAVPEEQKVETPISRPGIWATFGVLTPRRHSHTVTVPLVRPWTRIFGGGIGAALLFGIYCLRRRMSPLALLYMLMRKTNRSPFGTGLGGR</sequence>
<feature type="transmembrane region" description="Helical" evidence="1">
    <location>
        <begin position="456"/>
        <end position="475"/>
    </location>
</feature>
<accession>A0A8H3VXP3</accession>
<reference evidence="3 5" key="1">
    <citation type="submission" date="2019-07" db="EMBL/GenBank/DDBJ databases">
        <title>Venturia inaequalis Genome Resource.</title>
        <authorList>
            <person name="Lichtner F.J."/>
        </authorList>
    </citation>
    <scope>NUCLEOTIDE SEQUENCE [LARGE SCALE GENOMIC DNA]</scope>
    <source>
        <strain evidence="2 4">120213</strain>
        <strain evidence="3 5">DMI_063113</strain>
    </source>
</reference>
<dbReference type="Proteomes" id="UP000490939">
    <property type="component" value="Unassembled WGS sequence"/>
</dbReference>
<evidence type="ECO:0000313" key="3">
    <source>
        <dbReference type="EMBL" id="KAE9994684.1"/>
    </source>
</evidence>
<keyword evidence="1" id="KW-0472">Membrane</keyword>
<proteinExistence type="predicted"/>
<name>A0A8H3VXP3_VENIN</name>
<evidence type="ECO:0000256" key="1">
    <source>
        <dbReference type="SAM" id="Phobius"/>
    </source>
</evidence>
<evidence type="ECO:0000313" key="4">
    <source>
        <dbReference type="Proteomes" id="UP000447873"/>
    </source>
</evidence>
<evidence type="ECO:0000313" key="5">
    <source>
        <dbReference type="Proteomes" id="UP000490939"/>
    </source>
</evidence>
<evidence type="ECO:0000313" key="2">
    <source>
        <dbReference type="EMBL" id="KAE9969850.1"/>
    </source>
</evidence>
<gene>
    <name evidence="3" type="ORF">EG327_005130</name>
    <name evidence="2" type="ORF">EG328_006637</name>
</gene>
<organism evidence="3 5">
    <name type="scientific">Venturia inaequalis</name>
    <name type="common">Apple scab fungus</name>
    <dbReference type="NCBI Taxonomy" id="5025"/>
    <lineage>
        <taxon>Eukaryota</taxon>
        <taxon>Fungi</taxon>
        <taxon>Dikarya</taxon>
        <taxon>Ascomycota</taxon>
        <taxon>Pezizomycotina</taxon>
        <taxon>Dothideomycetes</taxon>
        <taxon>Pleosporomycetidae</taxon>
        <taxon>Venturiales</taxon>
        <taxon>Venturiaceae</taxon>
        <taxon>Venturia</taxon>
    </lineage>
</organism>
<keyword evidence="1" id="KW-0812">Transmembrane</keyword>
<dbReference type="EMBL" id="WNWR01000003">
    <property type="protein sequence ID" value="KAE9994684.1"/>
    <property type="molecule type" value="Genomic_DNA"/>
</dbReference>
<dbReference type="EMBL" id="WNWS01000352">
    <property type="protein sequence ID" value="KAE9969850.1"/>
    <property type="molecule type" value="Genomic_DNA"/>
</dbReference>
<keyword evidence="5" id="KW-1185">Reference proteome</keyword>